<gene>
    <name evidence="5" type="ORF">D0Z07_0855</name>
</gene>
<evidence type="ECO:0000313" key="6">
    <source>
        <dbReference type="Proteomes" id="UP000785200"/>
    </source>
</evidence>
<dbReference type="PROSITE" id="PS50088">
    <property type="entry name" value="ANK_REPEAT"/>
    <property type="match status" value="5"/>
</dbReference>
<dbReference type="EMBL" id="VNKQ01000003">
    <property type="protein sequence ID" value="KAG0651927.1"/>
    <property type="molecule type" value="Genomic_DNA"/>
</dbReference>
<sequence length="1057" mass="115278">MTSHIANAPRVREDADFSFFDALTFDGKDPAVQIHEALKLSAFPAPPKPKAAVVVPSPQSTALTRTTTASGPPKPVNKVVQFAPKMASAKAQAQCLALCHKTTSQIDRISIRILEYLTTHKHPQFGFESLAHDFLDTCQILFSLEAGLSEYGRTGQKFPMEMLTELDMKFRVTQADFRILEEMMNKMLGNSGKINRAWGKMFGDTDIKKMASALAKTRESLRMSSLVFQWSLGSEKVEREMGIGYTGLAAALDRMDHKSGVVAPKIMGGAPAAIGGGTPIVVGGGPPMAIGGGPPAVMGGPLPPTPPASQTNVFQQSPAPIEEPPSRHSQLSVHSHESVHQQQLFHQQMQMQQQQQQIQRQQSRAPQTWSDRTSSIQNEMYQMGKNSQGPNLEQFLSHDYRGNAAAVPLPTIYGTNGHQYAGRAESFDHTSLIEDTHSLAARAESETYHDDLAALDLGYLKVAHLSVDPSSMPHARPLNPVDGDTTNMKAALVAAIRNKNHKIVEQLLNRGVSANTGPSMHALKEAILAHDEEAVRLLLMFGADPNDPDREGNTPLFLAVEKLFMAGATILLKYGADPNLVAGPDLESSLAMAVIANNVGFSHLLLSYNGDIKHLTSDGNTLLIAAMKKKTPKKFIELLLEYGADPNGKSRRGETALFEALQLGRADIATSLLEHGADPNLPGPKHMLWPAVHYPACLQILLSHGADHKKAPGIMELSVSTNNMESVKILLKAGVNPNTKKDGVYTPLCTAIRDDRADLLHLLLSNGADPNTMASEYPAFKCVTHDRLHFLPTLVTAGADLHRPKGILETAVTSKNMEAMKWLLDQGVSPNDKTPKGMSPLTTAIREDRIDMVDLLLQRGADPHMRGQDWPVCMAVRNPPILRRILKVVPEPQAFKGVMEMAVHANQLESVKLLLAAGVSVEDKNGGVFSPLTTALRENRRDIVRYLLTDGGADVNAPGEHLPVVKALRRFHGEDTEMLEYLLDHGADANRVYRGWNAMMQAVENGDVAVLKLLCDRAGVDLDAKDETGKTVVEMAAFRGWDEAVQILKKGDIRLRR</sequence>
<proteinExistence type="predicted"/>
<evidence type="ECO:0000313" key="5">
    <source>
        <dbReference type="EMBL" id="KAG0651927.1"/>
    </source>
</evidence>
<evidence type="ECO:0000256" key="1">
    <source>
        <dbReference type="ARBA" id="ARBA00022737"/>
    </source>
</evidence>
<dbReference type="OrthoDB" id="194358at2759"/>
<dbReference type="PANTHER" id="PTHR24123:SF33">
    <property type="entry name" value="PROTEIN HOS4"/>
    <property type="match status" value="1"/>
</dbReference>
<protein>
    <submittedName>
        <fullName evidence="5">Ankyrin repeat</fullName>
    </submittedName>
</protein>
<feature type="compositionally biased region" description="Polar residues" evidence="4">
    <location>
        <begin position="309"/>
        <end position="318"/>
    </location>
</feature>
<evidence type="ECO:0000256" key="3">
    <source>
        <dbReference type="PROSITE-ProRule" id="PRU00023"/>
    </source>
</evidence>
<feature type="repeat" description="ANK" evidence="3">
    <location>
        <begin position="652"/>
        <end position="684"/>
    </location>
</feature>
<comment type="caution">
    <text evidence="5">The sequence shown here is derived from an EMBL/GenBank/DDBJ whole genome shotgun (WGS) entry which is preliminary data.</text>
</comment>
<dbReference type="Gene3D" id="1.25.40.20">
    <property type="entry name" value="Ankyrin repeat-containing domain"/>
    <property type="match status" value="3"/>
</dbReference>
<dbReference type="InterPro" id="IPR036770">
    <property type="entry name" value="Ankyrin_rpt-contain_sf"/>
</dbReference>
<dbReference type="Pfam" id="PF12796">
    <property type="entry name" value="Ank_2"/>
    <property type="match status" value="5"/>
</dbReference>
<dbReference type="InterPro" id="IPR051165">
    <property type="entry name" value="Multifunctional_ANK_Repeat"/>
</dbReference>
<feature type="region of interest" description="Disordered" evidence="4">
    <location>
        <begin position="299"/>
        <end position="328"/>
    </location>
</feature>
<feature type="repeat" description="ANK" evidence="3">
    <location>
        <begin position="743"/>
        <end position="775"/>
    </location>
</feature>
<name>A0A9P7B071_9HELO</name>
<dbReference type="AlphaFoldDB" id="A0A9P7B071"/>
<evidence type="ECO:0000256" key="4">
    <source>
        <dbReference type="SAM" id="MobiDB-lite"/>
    </source>
</evidence>
<feature type="repeat" description="ANK" evidence="3">
    <location>
        <begin position="836"/>
        <end position="868"/>
    </location>
</feature>
<dbReference type="PROSITE" id="PS50297">
    <property type="entry name" value="ANK_REP_REGION"/>
    <property type="match status" value="3"/>
</dbReference>
<keyword evidence="6" id="KW-1185">Reference proteome</keyword>
<dbReference type="InterPro" id="IPR002110">
    <property type="entry name" value="Ankyrin_rpt"/>
</dbReference>
<dbReference type="SMART" id="SM00248">
    <property type="entry name" value="ANK"/>
    <property type="match status" value="14"/>
</dbReference>
<evidence type="ECO:0000256" key="2">
    <source>
        <dbReference type="ARBA" id="ARBA00023043"/>
    </source>
</evidence>
<dbReference type="PANTHER" id="PTHR24123">
    <property type="entry name" value="ANKYRIN REPEAT-CONTAINING"/>
    <property type="match status" value="1"/>
</dbReference>
<feature type="repeat" description="ANK" evidence="3">
    <location>
        <begin position="618"/>
        <end position="651"/>
    </location>
</feature>
<dbReference type="SUPFAM" id="SSF48403">
    <property type="entry name" value="Ankyrin repeat"/>
    <property type="match status" value="2"/>
</dbReference>
<accession>A0A9P7B071</accession>
<reference evidence="5" key="1">
    <citation type="submission" date="2019-07" db="EMBL/GenBank/DDBJ databases">
        <title>Hyphodiscus hymeniophilus genome sequencing and assembly.</title>
        <authorList>
            <person name="Kramer G."/>
            <person name="Nodwell J."/>
        </authorList>
    </citation>
    <scope>NUCLEOTIDE SEQUENCE</scope>
    <source>
        <strain evidence="5">ATCC 34498</strain>
    </source>
</reference>
<dbReference type="Pfam" id="PF00023">
    <property type="entry name" value="Ank"/>
    <property type="match status" value="1"/>
</dbReference>
<keyword evidence="2 3" id="KW-0040">ANK repeat</keyword>
<feature type="repeat" description="ANK" evidence="3">
    <location>
        <begin position="551"/>
        <end position="583"/>
    </location>
</feature>
<organism evidence="5 6">
    <name type="scientific">Hyphodiscus hymeniophilus</name>
    <dbReference type="NCBI Taxonomy" id="353542"/>
    <lineage>
        <taxon>Eukaryota</taxon>
        <taxon>Fungi</taxon>
        <taxon>Dikarya</taxon>
        <taxon>Ascomycota</taxon>
        <taxon>Pezizomycotina</taxon>
        <taxon>Leotiomycetes</taxon>
        <taxon>Helotiales</taxon>
        <taxon>Hyphodiscaceae</taxon>
        <taxon>Hyphodiscus</taxon>
    </lineage>
</organism>
<dbReference type="Proteomes" id="UP000785200">
    <property type="component" value="Unassembled WGS sequence"/>
</dbReference>
<keyword evidence="1" id="KW-0677">Repeat</keyword>